<dbReference type="Pfam" id="PF00144">
    <property type="entry name" value="Beta-lactamase"/>
    <property type="match status" value="1"/>
</dbReference>
<feature type="domain" description="Beta-lactamase-like ARB-00930-like C-terminal" evidence="3">
    <location>
        <begin position="406"/>
        <end position="551"/>
    </location>
</feature>
<evidence type="ECO:0000256" key="1">
    <source>
        <dbReference type="ARBA" id="ARBA00038473"/>
    </source>
</evidence>
<accession>A0A8E2E6I9</accession>
<keyword evidence="5" id="KW-1185">Reference proteome</keyword>
<reference evidence="4 5" key="1">
    <citation type="journal article" date="2016" name="Nat. Commun.">
        <title>Ectomycorrhizal ecology is imprinted in the genome of the dominant symbiotic fungus Cenococcum geophilum.</title>
        <authorList>
            <consortium name="DOE Joint Genome Institute"/>
            <person name="Peter M."/>
            <person name="Kohler A."/>
            <person name="Ohm R.A."/>
            <person name="Kuo A."/>
            <person name="Krutzmann J."/>
            <person name="Morin E."/>
            <person name="Arend M."/>
            <person name="Barry K.W."/>
            <person name="Binder M."/>
            <person name="Choi C."/>
            <person name="Clum A."/>
            <person name="Copeland A."/>
            <person name="Grisel N."/>
            <person name="Haridas S."/>
            <person name="Kipfer T."/>
            <person name="LaButti K."/>
            <person name="Lindquist E."/>
            <person name="Lipzen A."/>
            <person name="Maire R."/>
            <person name="Meier B."/>
            <person name="Mihaltcheva S."/>
            <person name="Molinier V."/>
            <person name="Murat C."/>
            <person name="Poggeler S."/>
            <person name="Quandt C.A."/>
            <person name="Sperisen C."/>
            <person name="Tritt A."/>
            <person name="Tisserant E."/>
            <person name="Crous P.W."/>
            <person name="Henrissat B."/>
            <person name="Nehls U."/>
            <person name="Egli S."/>
            <person name="Spatafora J.W."/>
            <person name="Grigoriev I.V."/>
            <person name="Martin F.M."/>
        </authorList>
    </citation>
    <scope>NUCLEOTIDE SEQUENCE [LARGE SCALE GENOMIC DNA]</scope>
    <source>
        <strain evidence="4 5">CBS 459.81</strain>
    </source>
</reference>
<proteinExistence type="inferred from homology"/>
<evidence type="ECO:0000313" key="5">
    <source>
        <dbReference type="Proteomes" id="UP000250266"/>
    </source>
</evidence>
<dbReference type="InterPro" id="IPR058664">
    <property type="entry name" value="ARB_00930-like_C"/>
</dbReference>
<evidence type="ECO:0000259" key="3">
    <source>
        <dbReference type="Pfam" id="PF26335"/>
    </source>
</evidence>
<dbReference type="InterPro" id="IPR051478">
    <property type="entry name" value="Beta-lactamase-like_AB/R"/>
</dbReference>
<evidence type="ECO:0000313" key="4">
    <source>
        <dbReference type="EMBL" id="OCK78310.1"/>
    </source>
</evidence>
<protein>
    <submittedName>
        <fullName evidence="4">Beta-lactamase/transpeptidase-like protein</fullName>
    </submittedName>
</protein>
<gene>
    <name evidence="4" type="ORF">K432DRAFT_436034</name>
</gene>
<feature type="domain" description="Beta-lactamase-related" evidence="2">
    <location>
        <begin position="65"/>
        <end position="382"/>
    </location>
</feature>
<evidence type="ECO:0000259" key="2">
    <source>
        <dbReference type="Pfam" id="PF00144"/>
    </source>
</evidence>
<dbReference type="Pfam" id="PF26335">
    <property type="entry name" value="ARB_00930_C"/>
    <property type="match status" value="1"/>
</dbReference>
<name>A0A8E2E6I9_9PEZI</name>
<dbReference type="PANTHER" id="PTHR22935">
    <property type="entry name" value="PENICILLIN-BINDING PROTEIN"/>
    <property type="match status" value="1"/>
</dbReference>
<dbReference type="Proteomes" id="UP000250266">
    <property type="component" value="Unassembled WGS sequence"/>
</dbReference>
<dbReference type="PANTHER" id="PTHR22935:SF95">
    <property type="entry name" value="BETA-LACTAMASE-LIKE 1-RELATED"/>
    <property type="match status" value="1"/>
</dbReference>
<dbReference type="Gene3D" id="3.40.710.10">
    <property type="entry name" value="DD-peptidase/beta-lactamase superfamily"/>
    <property type="match status" value="1"/>
</dbReference>
<dbReference type="SUPFAM" id="SSF56601">
    <property type="entry name" value="beta-lactamase/transpeptidase-like"/>
    <property type="match status" value="1"/>
</dbReference>
<dbReference type="EMBL" id="KV745068">
    <property type="protein sequence ID" value="OCK78310.1"/>
    <property type="molecule type" value="Genomic_DNA"/>
</dbReference>
<sequence length="570" mass="62379">MCISTSTWALVAICYNPSPAFPPPDLKSDDPILCKAFASINAALLIAIASPEYSTAAYSIEVTSSKESLWSAHHTAQDRNKSRPSVDRVDGDSLYRIASITKTFTVLGILYQHAAGNLSLDDSVDTYVAELQGKQNGSIPWKDITLRSLASQLSGIPREFAQSDLMNEIGDPTDFGLPPVSREGLLKCDEYADNYDPPYLLASIRNQKPLFAPNQKSTYSNIAFELLGLVLENVTSQSYSSYMTSSIFSPLSMTLTTLETPPDKYGVIPKGPHYWDVDEGVQSPTGGIYSSSSDMSKYLRYILTHYNGINHALNWFHPVSYAEGLNSFYGMPWEILRTSRILSTKKPVTFVTKSGGLPGYVSRIFMLPEYDIGITILVAGSGGSLVSRIGEIVTVELVRAAESIALRQLSERYAGNYSSTKQSLNSLITLKVDKNGLYISQLISNSTDVLTSGLPYLAGAPVDGKWHAVLVPTLLSRNNTVSHGAFWRILIAPDRPEGEAEMVWDDFCITNIDAVTYAGKPINEVVIRGCETGESCEEVELSGFRVVLKREGGSGIPREVEGEQSPIELR</sequence>
<comment type="similarity">
    <text evidence="1">Belongs to the beta-lactamase family.</text>
</comment>
<dbReference type="InterPro" id="IPR001466">
    <property type="entry name" value="Beta-lactam-related"/>
</dbReference>
<dbReference type="OrthoDB" id="5946976at2759"/>
<dbReference type="AlphaFoldDB" id="A0A8E2E6I9"/>
<dbReference type="InterPro" id="IPR012338">
    <property type="entry name" value="Beta-lactam/transpept-like"/>
</dbReference>
<organism evidence="4 5">
    <name type="scientific">Lepidopterella palustris CBS 459.81</name>
    <dbReference type="NCBI Taxonomy" id="1314670"/>
    <lineage>
        <taxon>Eukaryota</taxon>
        <taxon>Fungi</taxon>
        <taxon>Dikarya</taxon>
        <taxon>Ascomycota</taxon>
        <taxon>Pezizomycotina</taxon>
        <taxon>Dothideomycetes</taxon>
        <taxon>Pleosporomycetidae</taxon>
        <taxon>Mytilinidiales</taxon>
        <taxon>Argynnaceae</taxon>
        <taxon>Lepidopterella</taxon>
    </lineage>
</organism>